<keyword evidence="5 10" id="KW-1133">Transmembrane helix</keyword>
<dbReference type="EMBL" id="JABFUD020000004">
    <property type="protein sequence ID" value="KAI5080642.1"/>
    <property type="molecule type" value="Genomic_DNA"/>
</dbReference>
<feature type="compositionally biased region" description="Polar residues" evidence="9">
    <location>
        <begin position="182"/>
        <end position="191"/>
    </location>
</feature>
<evidence type="ECO:0000256" key="1">
    <source>
        <dbReference type="ARBA" id="ARBA00004273"/>
    </source>
</evidence>
<keyword evidence="12" id="KW-1185">Reference proteome</keyword>
<keyword evidence="8" id="KW-0175">Coiled coil</keyword>
<dbReference type="OrthoDB" id="10261039at2759"/>
<gene>
    <name evidence="11" type="ORF">GOP47_0003825</name>
</gene>
<evidence type="ECO:0000313" key="12">
    <source>
        <dbReference type="Proteomes" id="UP000886520"/>
    </source>
</evidence>
<evidence type="ECO:0000256" key="6">
    <source>
        <dbReference type="ARBA" id="ARBA00023128"/>
    </source>
</evidence>
<feature type="compositionally biased region" description="Polar residues" evidence="9">
    <location>
        <begin position="215"/>
        <end position="224"/>
    </location>
</feature>
<dbReference type="GO" id="GO:0061617">
    <property type="term" value="C:MICOS complex"/>
    <property type="evidence" value="ECO:0007669"/>
    <property type="project" value="TreeGrafter"/>
</dbReference>
<reference evidence="11" key="1">
    <citation type="submission" date="2021-01" db="EMBL/GenBank/DDBJ databases">
        <title>Adiantum capillus-veneris genome.</title>
        <authorList>
            <person name="Fang Y."/>
            <person name="Liao Q."/>
        </authorList>
    </citation>
    <scope>NUCLEOTIDE SEQUENCE</scope>
    <source>
        <strain evidence="11">H3</strain>
        <tissue evidence="11">Leaf</tissue>
    </source>
</reference>
<evidence type="ECO:0000256" key="7">
    <source>
        <dbReference type="ARBA" id="ARBA00023136"/>
    </source>
</evidence>
<feature type="compositionally biased region" description="Basic and acidic residues" evidence="9">
    <location>
        <begin position="165"/>
        <end position="181"/>
    </location>
</feature>
<evidence type="ECO:0000256" key="10">
    <source>
        <dbReference type="SAM" id="Phobius"/>
    </source>
</evidence>
<keyword evidence="7 10" id="KW-0472">Membrane</keyword>
<dbReference type="PANTHER" id="PTHR15415:SF7">
    <property type="entry name" value="MICOS COMPLEX SUBUNIT MIC60"/>
    <property type="match status" value="1"/>
</dbReference>
<comment type="similarity">
    <text evidence="2">Belongs to the MICOS complex subunit Mic60 family.</text>
</comment>
<evidence type="ECO:0000256" key="3">
    <source>
        <dbReference type="ARBA" id="ARBA00022692"/>
    </source>
</evidence>
<organism evidence="11 12">
    <name type="scientific">Adiantum capillus-veneris</name>
    <name type="common">Maidenhair fern</name>
    <dbReference type="NCBI Taxonomy" id="13818"/>
    <lineage>
        <taxon>Eukaryota</taxon>
        <taxon>Viridiplantae</taxon>
        <taxon>Streptophyta</taxon>
        <taxon>Embryophyta</taxon>
        <taxon>Tracheophyta</taxon>
        <taxon>Polypodiopsida</taxon>
        <taxon>Polypodiidae</taxon>
        <taxon>Polypodiales</taxon>
        <taxon>Pteridineae</taxon>
        <taxon>Pteridaceae</taxon>
        <taxon>Vittarioideae</taxon>
        <taxon>Adiantum</taxon>
    </lineage>
</organism>
<dbReference type="InterPro" id="IPR019133">
    <property type="entry name" value="MIC60"/>
</dbReference>
<feature type="region of interest" description="Disordered" evidence="9">
    <location>
        <begin position="56"/>
        <end position="105"/>
    </location>
</feature>
<feature type="coiled-coil region" evidence="8">
    <location>
        <begin position="421"/>
        <end position="536"/>
    </location>
</feature>
<comment type="caution">
    <text evidence="11">The sequence shown here is derived from an EMBL/GenBank/DDBJ whole genome shotgun (WGS) entry which is preliminary data.</text>
</comment>
<evidence type="ECO:0000256" key="5">
    <source>
        <dbReference type="ARBA" id="ARBA00022989"/>
    </source>
</evidence>
<feature type="compositionally biased region" description="Basic and acidic residues" evidence="9">
    <location>
        <begin position="273"/>
        <end position="318"/>
    </location>
</feature>
<name>A0A9D4V701_ADICA</name>
<proteinExistence type="inferred from homology"/>
<evidence type="ECO:0000256" key="9">
    <source>
        <dbReference type="SAM" id="MobiDB-lite"/>
    </source>
</evidence>
<evidence type="ECO:0008006" key="13">
    <source>
        <dbReference type="Google" id="ProtNLM"/>
    </source>
</evidence>
<feature type="region of interest" description="Disordered" evidence="9">
    <location>
        <begin position="162"/>
        <end position="334"/>
    </location>
</feature>
<evidence type="ECO:0000313" key="11">
    <source>
        <dbReference type="EMBL" id="KAI5080642.1"/>
    </source>
</evidence>
<keyword evidence="3 10" id="KW-0812">Transmembrane</keyword>
<dbReference type="Proteomes" id="UP000886520">
    <property type="component" value="Chromosome 4"/>
</dbReference>
<evidence type="ECO:0000256" key="8">
    <source>
        <dbReference type="SAM" id="Coils"/>
    </source>
</evidence>
<feature type="transmembrane region" description="Helical" evidence="10">
    <location>
        <begin position="111"/>
        <end position="130"/>
    </location>
</feature>
<dbReference type="PANTHER" id="PTHR15415">
    <property type="entry name" value="MITOFILIN"/>
    <property type="match status" value="1"/>
</dbReference>
<feature type="compositionally biased region" description="Basic and acidic residues" evidence="9">
    <location>
        <begin position="85"/>
        <end position="98"/>
    </location>
</feature>
<feature type="compositionally biased region" description="Basic and acidic residues" evidence="9">
    <location>
        <begin position="232"/>
        <end position="252"/>
    </location>
</feature>
<accession>A0A9D4V701</accession>
<keyword evidence="6" id="KW-0496">Mitochondrion</keyword>
<evidence type="ECO:0000256" key="4">
    <source>
        <dbReference type="ARBA" id="ARBA00022792"/>
    </source>
</evidence>
<keyword evidence="4" id="KW-0999">Mitochondrion inner membrane</keyword>
<dbReference type="GO" id="GO:0042407">
    <property type="term" value="P:cristae formation"/>
    <property type="evidence" value="ECO:0007669"/>
    <property type="project" value="TreeGrafter"/>
</dbReference>
<protein>
    <recommendedName>
        <fullName evidence="13">Mitofilin</fullName>
    </recommendedName>
</protein>
<sequence length="724" mass="80501">MAHRQLNSLVRRIRRPLPFSAPVHHRTCQHSLDVQQQQRITDFCFNKVGNRFFSKALPPRKATGKGTSVHEKVVSSRGQNSESHTPLHREEVHQDQPKSSDSSEQSSSNKILILGAGFAIVVGLLAFFPWDSLKSYYTGKRKDTDVLLKNLKETIGKDVVIPPKGKQETEEKKQVLKDSKHSTPMQNQKPENVTFEPGKQETEEKKQVLKESKHSTPMQNQEPENVTFEPGTETHKGEVGHTQDAELLKKTSDGSAYPDATESMSVQNVFPSDDVREKISAVMTEEDKTSEAELKDEVSPVIGHVKDHLPTLSDDFKGNRSLGTSKRRDELSSGAKRPSLLEAYYLGEIHRTSIEDDKQLIENKDDLNSHRHGGSNKFEDAKGEDFGNKLHIEGVQNVLDLLEVVHAAERRQAELDAQLYTEAQKRLKQAFQRELKDAQAKEVMYAEEASRLAKEIELEKENAAAALELEQKMARERLSEELKHKEEEANLKLKKAELLSKTEIAAAVAEEKLSYIKDVRNVKQELEALYMVLNTQSNEFRQSHTIHKLAVGTFALEDAMKRGAPIEKEVNLIYSSYKNAGSDPLVDAIISSLPEHAIKEGTLTPSQLQQKFESLKNGVLELSLIPSTGGGLISHAAAKVVSALKVKESGQFSDGVAAVISQVQRRLADGKLADAAELLEKGVQGTKAEGLVADWIQSARERAIMEQMLLLLHAHTTASASSLA</sequence>
<feature type="compositionally biased region" description="Basic and acidic residues" evidence="9">
    <location>
        <begin position="198"/>
        <end position="214"/>
    </location>
</feature>
<dbReference type="AlphaFoldDB" id="A0A9D4V701"/>
<comment type="subcellular location">
    <subcellularLocation>
        <location evidence="1">Mitochondrion inner membrane</location>
    </subcellularLocation>
</comment>
<dbReference type="Pfam" id="PF09731">
    <property type="entry name" value="Mitofilin"/>
    <property type="match status" value="1"/>
</dbReference>
<evidence type="ECO:0000256" key="2">
    <source>
        <dbReference type="ARBA" id="ARBA00010877"/>
    </source>
</evidence>